<evidence type="ECO:0000313" key="2">
    <source>
        <dbReference type="Proteomes" id="UP000078512"/>
    </source>
</evidence>
<protein>
    <submittedName>
        <fullName evidence="1">Uncharacterized protein</fullName>
    </submittedName>
</protein>
<dbReference type="AlphaFoldDB" id="A0A197K304"/>
<evidence type="ECO:0000313" key="1">
    <source>
        <dbReference type="EMBL" id="OAQ31076.1"/>
    </source>
</evidence>
<dbReference type="EMBL" id="KV442031">
    <property type="protein sequence ID" value="OAQ31076.1"/>
    <property type="molecule type" value="Genomic_DNA"/>
</dbReference>
<name>A0A197K304_9FUNG</name>
<proteinExistence type="predicted"/>
<sequence length="106" mass="11603">MKTKRQVRPPAIRCLVYGNAMDTVNLVENKIGVGACSKAVLSGKNQYIPVQSIDILANWHAISIHSDDFEASRSKVCNQCVIIRAVDTDRKILVASAGDCLNCEEN</sequence>
<accession>A0A197K304</accession>
<keyword evidence="2" id="KW-1185">Reference proteome</keyword>
<reference evidence="1 2" key="1">
    <citation type="submission" date="2016-05" db="EMBL/GenBank/DDBJ databases">
        <title>Genome sequencing reveals origins of a unique bacterial endosymbiosis in the earliest lineages of terrestrial Fungi.</title>
        <authorList>
            <consortium name="DOE Joint Genome Institute"/>
            <person name="Uehling J."/>
            <person name="Gryganskyi A."/>
            <person name="Hameed K."/>
            <person name="Tschaplinski T."/>
            <person name="Misztal P."/>
            <person name="Wu S."/>
            <person name="Desiro A."/>
            <person name="Vande Pol N."/>
            <person name="Du Z.-Y."/>
            <person name="Zienkiewicz A."/>
            <person name="Zienkiewicz K."/>
            <person name="Morin E."/>
            <person name="Tisserant E."/>
            <person name="Splivallo R."/>
            <person name="Hainaut M."/>
            <person name="Henrissat B."/>
            <person name="Ohm R."/>
            <person name="Kuo A."/>
            <person name="Yan J."/>
            <person name="Lipzen A."/>
            <person name="Nolan M."/>
            <person name="Labutti K."/>
            <person name="Barry K."/>
            <person name="Goldstein A."/>
            <person name="Labbe J."/>
            <person name="Schadt C."/>
            <person name="Tuskan G."/>
            <person name="Grigoriev I."/>
            <person name="Martin F."/>
            <person name="Vilgalys R."/>
            <person name="Bonito G."/>
        </authorList>
    </citation>
    <scope>NUCLEOTIDE SEQUENCE [LARGE SCALE GENOMIC DNA]</scope>
    <source>
        <strain evidence="1 2">AG-77</strain>
    </source>
</reference>
<gene>
    <name evidence="1" type="ORF">K457DRAFT_124447</name>
</gene>
<dbReference type="Proteomes" id="UP000078512">
    <property type="component" value="Unassembled WGS sequence"/>
</dbReference>
<organism evidence="1 2">
    <name type="scientific">Linnemannia elongata AG-77</name>
    <dbReference type="NCBI Taxonomy" id="1314771"/>
    <lineage>
        <taxon>Eukaryota</taxon>
        <taxon>Fungi</taxon>
        <taxon>Fungi incertae sedis</taxon>
        <taxon>Mucoromycota</taxon>
        <taxon>Mortierellomycotina</taxon>
        <taxon>Mortierellomycetes</taxon>
        <taxon>Mortierellales</taxon>
        <taxon>Mortierellaceae</taxon>
        <taxon>Linnemannia</taxon>
    </lineage>
</organism>